<gene>
    <name evidence="2" type="ORF">HKX06_15775</name>
    <name evidence="3" type="ORF">I6G38_16850</name>
</gene>
<feature type="transmembrane region" description="Helical" evidence="1">
    <location>
        <begin position="27"/>
        <end position="47"/>
    </location>
</feature>
<dbReference type="EMBL" id="JABEOU010000045">
    <property type="protein sequence ID" value="NNG58822.1"/>
    <property type="molecule type" value="Genomic_DNA"/>
</dbReference>
<dbReference type="Gene3D" id="2.30.42.10">
    <property type="match status" value="1"/>
</dbReference>
<proteinExistence type="predicted"/>
<keyword evidence="1" id="KW-1133">Transmembrane helix</keyword>
<reference evidence="3 5" key="2">
    <citation type="submission" date="2020-12" db="EMBL/GenBank/DDBJ databases">
        <title>FDA dAtabase for Regulatory Grade micrObial Sequences (FDA-ARGOS): Supporting development and validation of Infectious Disease Dx tests.</title>
        <authorList>
            <person name="Sproer C."/>
            <person name="Gronow S."/>
            <person name="Severitt S."/>
            <person name="Schroder I."/>
            <person name="Tallon L."/>
            <person name="Sadzewicz L."/>
            <person name="Zhao X."/>
            <person name="Boylan J."/>
            <person name="Ott S."/>
            <person name="Bowen H."/>
            <person name="Vavikolanu K."/>
            <person name="Mehta A."/>
            <person name="Aluvathingal J."/>
            <person name="Nadendla S."/>
            <person name="Lowell S."/>
            <person name="Myers T."/>
            <person name="Yan Y."/>
            <person name="Sichtig H."/>
        </authorList>
    </citation>
    <scope>NUCLEOTIDE SEQUENCE [LARGE SCALE GENOMIC DNA]</scope>
    <source>
        <strain evidence="3 5">FDAARGOS_881</strain>
    </source>
</reference>
<dbReference type="SUPFAM" id="SSF50156">
    <property type="entry name" value="PDZ domain-like"/>
    <property type="match status" value="1"/>
</dbReference>
<dbReference type="OrthoDB" id="7582731at2"/>
<evidence type="ECO:0000313" key="3">
    <source>
        <dbReference type="EMBL" id="QPT08375.1"/>
    </source>
</evidence>
<dbReference type="Proteomes" id="UP000550136">
    <property type="component" value="Unassembled WGS sequence"/>
</dbReference>
<dbReference type="GeneID" id="78526417"/>
<evidence type="ECO:0008006" key="6">
    <source>
        <dbReference type="Google" id="ProtNLM"/>
    </source>
</evidence>
<dbReference type="Proteomes" id="UP000594836">
    <property type="component" value="Chromosome"/>
</dbReference>
<dbReference type="InterPro" id="IPR036034">
    <property type="entry name" value="PDZ_sf"/>
</dbReference>
<dbReference type="EMBL" id="CP065713">
    <property type="protein sequence ID" value="QPT08375.1"/>
    <property type="molecule type" value="Genomic_DNA"/>
</dbReference>
<dbReference type="AlphaFoldDB" id="A0A411LHM1"/>
<protein>
    <recommendedName>
        <fullName evidence="6">PDZ domain-containing protein</fullName>
    </recommendedName>
</protein>
<accession>A0A411LHM1</accession>
<dbReference type="RefSeq" id="WP_007405880.1">
    <property type="nucleotide sequence ID" value="NZ_AP023323.1"/>
</dbReference>
<name>A0A411LHM1_SPHPI</name>
<sequence length="161" mass="16935">MDDARRDRQAIVAPSRRSASPVKGLRIVGWSAASAALLGCAAMAMLVGHMPLHAGGQQKPTLYGATFAPAGGDRPGLVVTSLRSDMADGKSHVAQPPLRVGDTVLAIDDRPATSFSLLRDEAVRHSDSPVRLRIARDHGLVTITLLRTGSGGLRGQQDLID</sequence>
<evidence type="ECO:0000256" key="1">
    <source>
        <dbReference type="SAM" id="Phobius"/>
    </source>
</evidence>
<organism evidence="2 4">
    <name type="scientific">Sphingomonas paucimobilis</name>
    <name type="common">Pseudomonas paucimobilis</name>
    <dbReference type="NCBI Taxonomy" id="13689"/>
    <lineage>
        <taxon>Bacteria</taxon>
        <taxon>Pseudomonadati</taxon>
        <taxon>Pseudomonadota</taxon>
        <taxon>Alphaproteobacteria</taxon>
        <taxon>Sphingomonadales</taxon>
        <taxon>Sphingomonadaceae</taxon>
        <taxon>Sphingomonas</taxon>
    </lineage>
</organism>
<evidence type="ECO:0000313" key="2">
    <source>
        <dbReference type="EMBL" id="NNG58822.1"/>
    </source>
</evidence>
<evidence type="ECO:0000313" key="4">
    <source>
        <dbReference type="Proteomes" id="UP000550136"/>
    </source>
</evidence>
<keyword evidence="1" id="KW-0812">Transmembrane</keyword>
<reference evidence="2 4" key="1">
    <citation type="submission" date="2020-05" db="EMBL/GenBank/DDBJ databases">
        <title>Draft Genome Sequences of Sphingomonas sp. Isolated from the International Space Station.</title>
        <authorList>
            <person name="Bijlani S."/>
            <person name="Singh N.K."/>
            <person name="Mason C.E."/>
            <person name="Wang C.C."/>
            <person name="Venkateswaran K."/>
        </authorList>
    </citation>
    <scope>NUCLEOTIDE SEQUENCE [LARGE SCALE GENOMIC DNA]</scope>
    <source>
        <strain evidence="2 4">FKI-L5-BR-P1</strain>
    </source>
</reference>
<keyword evidence="1" id="KW-0472">Membrane</keyword>
<evidence type="ECO:0000313" key="5">
    <source>
        <dbReference type="Proteomes" id="UP000594836"/>
    </source>
</evidence>